<dbReference type="Pfam" id="PF00106">
    <property type="entry name" value="adh_short"/>
    <property type="match status" value="1"/>
</dbReference>
<name>A0A0M3KEJ7_ANISI</name>
<accession>A0A0M3KEJ7</accession>
<keyword evidence="4" id="KW-0472">Membrane</keyword>
<feature type="transmembrane region" description="Helical" evidence="4">
    <location>
        <begin position="12"/>
        <end position="29"/>
    </location>
</feature>
<proteinExistence type="inferred from homology"/>
<dbReference type="PROSITE" id="PS00061">
    <property type="entry name" value="ADH_SHORT"/>
    <property type="match status" value="1"/>
</dbReference>
<dbReference type="PRINTS" id="PR00080">
    <property type="entry name" value="SDRFAMILY"/>
</dbReference>
<dbReference type="PANTHER" id="PTHR24322">
    <property type="entry name" value="PKSB"/>
    <property type="match status" value="1"/>
</dbReference>
<evidence type="ECO:0000313" key="5">
    <source>
        <dbReference type="EMBL" id="VDK66217.1"/>
    </source>
</evidence>
<dbReference type="PRINTS" id="PR00081">
    <property type="entry name" value="GDHRDH"/>
</dbReference>
<evidence type="ECO:0000256" key="3">
    <source>
        <dbReference type="RuleBase" id="RU000363"/>
    </source>
</evidence>
<reference evidence="5 6" key="2">
    <citation type="submission" date="2018-11" db="EMBL/GenBank/DDBJ databases">
        <authorList>
            <consortium name="Pathogen Informatics"/>
        </authorList>
    </citation>
    <scope>NUCLEOTIDE SEQUENCE [LARGE SCALE GENOMIC DNA]</scope>
</reference>
<keyword evidence="4" id="KW-0812">Transmembrane</keyword>
<dbReference type="PANTHER" id="PTHR24322:SF736">
    <property type="entry name" value="RETINOL DEHYDROGENASE 10"/>
    <property type="match status" value="1"/>
</dbReference>
<gene>
    <name evidence="5" type="ORF">ASIM_LOCUS18795</name>
</gene>
<dbReference type="AlphaFoldDB" id="A0A0M3KEJ7"/>
<dbReference type="Proteomes" id="UP000267096">
    <property type="component" value="Unassembled WGS sequence"/>
</dbReference>
<dbReference type="SUPFAM" id="SSF51735">
    <property type="entry name" value="NAD(P)-binding Rossmann-fold domains"/>
    <property type="match status" value="1"/>
</dbReference>
<evidence type="ECO:0000256" key="1">
    <source>
        <dbReference type="ARBA" id="ARBA00006484"/>
    </source>
</evidence>
<sequence>MGTISREPVLKRIFMVICFAFQYVYILLFRELPLLFYSARKSVTNQIVVITGGGRGLGKGLAKQFAIKEHAIVCILDINENDGLESVSEIVDEGGQAYFFKCDVSDSESVRACAKSIYSSPELGHVDILICNAAVLRMGTVLDLSDADFKTTTNVNILGYIYAVKSFVGDMMNRNRGQIVAIGSVCSHYGEYLGSAYCMSKFAVRGFMESLHMELIEKNNNITTTQIYPYFMDTPFIAEKQITPFSTFYELLPLDLCVKKITDAILREELYCYIPWHMQFLCVFCKCLASKHIIPAARRLFNFRYAPGEKQLMDAKLNYA</sequence>
<dbReference type="GO" id="GO:0016616">
    <property type="term" value="F:oxidoreductase activity, acting on the CH-OH group of donors, NAD or NADP as acceptor"/>
    <property type="evidence" value="ECO:0007669"/>
    <property type="project" value="TreeGrafter"/>
</dbReference>
<protein>
    <submittedName>
        <fullName evidence="7">Epidermal retinol dehydrogenase 2 (inferred by orthology to a human protein)</fullName>
    </submittedName>
</protein>
<evidence type="ECO:0000313" key="6">
    <source>
        <dbReference type="Proteomes" id="UP000267096"/>
    </source>
</evidence>
<dbReference type="EMBL" id="UYRR01036100">
    <property type="protein sequence ID" value="VDK66217.1"/>
    <property type="molecule type" value="Genomic_DNA"/>
</dbReference>
<evidence type="ECO:0000256" key="4">
    <source>
        <dbReference type="SAM" id="Phobius"/>
    </source>
</evidence>
<keyword evidence="4" id="KW-1133">Transmembrane helix</keyword>
<reference evidence="7" key="1">
    <citation type="submission" date="2017-02" db="UniProtKB">
        <authorList>
            <consortium name="WormBaseParasite"/>
        </authorList>
    </citation>
    <scope>IDENTIFICATION</scope>
</reference>
<evidence type="ECO:0000313" key="7">
    <source>
        <dbReference type="WBParaSite" id="ASIM_0001940401-mRNA-1"/>
    </source>
</evidence>
<dbReference type="GO" id="GO:0005811">
    <property type="term" value="C:lipid droplet"/>
    <property type="evidence" value="ECO:0007669"/>
    <property type="project" value="TreeGrafter"/>
</dbReference>
<dbReference type="InterPro" id="IPR002347">
    <property type="entry name" value="SDR_fam"/>
</dbReference>
<dbReference type="Gene3D" id="3.40.50.720">
    <property type="entry name" value="NAD(P)-binding Rossmann-like Domain"/>
    <property type="match status" value="1"/>
</dbReference>
<dbReference type="InterPro" id="IPR020904">
    <property type="entry name" value="Sc_DH/Rdtase_CS"/>
</dbReference>
<dbReference type="OrthoDB" id="10253736at2759"/>
<keyword evidence="6" id="KW-1185">Reference proteome</keyword>
<dbReference type="InterPro" id="IPR036291">
    <property type="entry name" value="NAD(P)-bd_dom_sf"/>
</dbReference>
<comment type="similarity">
    <text evidence="1 3">Belongs to the short-chain dehydrogenases/reductases (SDR) family.</text>
</comment>
<dbReference type="WBParaSite" id="ASIM_0001940401-mRNA-1">
    <property type="protein sequence ID" value="ASIM_0001940401-mRNA-1"/>
    <property type="gene ID" value="ASIM_0001940401"/>
</dbReference>
<evidence type="ECO:0000256" key="2">
    <source>
        <dbReference type="ARBA" id="ARBA00023002"/>
    </source>
</evidence>
<organism evidence="7">
    <name type="scientific">Anisakis simplex</name>
    <name type="common">Herring worm</name>
    <dbReference type="NCBI Taxonomy" id="6269"/>
    <lineage>
        <taxon>Eukaryota</taxon>
        <taxon>Metazoa</taxon>
        <taxon>Ecdysozoa</taxon>
        <taxon>Nematoda</taxon>
        <taxon>Chromadorea</taxon>
        <taxon>Rhabditida</taxon>
        <taxon>Spirurina</taxon>
        <taxon>Ascaridomorpha</taxon>
        <taxon>Ascaridoidea</taxon>
        <taxon>Anisakidae</taxon>
        <taxon>Anisakis</taxon>
        <taxon>Anisakis simplex complex</taxon>
    </lineage>
</organism>
<keyword evidence="2" id="KW-0560">Oxidoreductase</keyword>